<reference evidence="3" key="1">
    <citation type="journal article" date="2019" name="Emerg. Infect. Dis.">
        <title>Novel Virus Related to Kaposi's Sarcoma-Associated Herpesvirus from Colobus Monkey.</title>
        <authorList>
            <person name="Dhingra A."/>
            <person name="Ganzenmueller T."/>
            <person name="Hage E."/>
            <person name="Suarez N.M."/>
            <person name="Matz-Rensing K."/>
            <person name="Widmer D."/>
            <person name="Pohlmann S."/>
            <person name="Davison A.J."/>
            <person name="Schulz T.F."/>
            <person name="Kaul A."/>
        </authorList>
    </citation>
    <scope>NUCLEOTIDE SEQUENCE</scope>
    <source>
        <strain evidence="3">Hannover</strain>
    </source>
</reference>
<dbReference type="Gene3D" id="1.10.10.10">
    <property type="entry name" value="Winged helix-like DNA-binding domain superfamily/Winged helix DNA-binding domain"/>
    <property type="match status" value="1"/>
</dbReference>
<evidence type="ECO:0000256" key="1">
    <source>
        <dbReference type="SAM" id="MobiDB-lite"/>
    </source>
</evidence>
<feature type="region of interest" description="Disordered" evidence="1">
    <location>
        <begin position="149"/>
        <end position="198"/>
    </location>
</feature>
<evidence type="ECO:0000259" key="2">
    <source>
        <dbReference type="PROSITE" id="PS51507"/>
    </source>
</evidence>
<name>A0A5B8FKE1_9GAMA</name>
<feature type="region of interest" description="Disordered" evidence="1">
    <location>
        <begin position="241"/>
        <end position="260"/>
    </location>
</feature>
<dbReference type="Proteomes" id="UP001147731">
    <property type="component" value="Segment"/>
</dbReference>
<accession>A0A5B8FKE1</accession>
<keyword evidence="4" id="KW-1185">Reference proteome</keyword>
<protein>
    <submittedName>
        <fullName evidence="3">Interferon regulatory factor 4</fullName>
    </submittedName>
</protein>
<dbReference type="GO" id="GO:0000976">
    <property type="term" value="F:transcription cis-regulatory region binding"/>
    <property type="evidence" value="ECO:0007669"/>
    <property type="project" value="InterPro"/>
</dbReference>
<evidence type="ECO:0000313" key="4">
    <source>
        <dbReference type="Proteomes" id="UP001147731"/>
    </source>
</evidence>
<sequence>MPKPPGTEWITQWIIDAIQQRRYPHFGWRDKEKLLFYITAPNPTGDIPGDWFAVYEAFNEMCDSMYGATPVQGQSVNSRFAKLLRTSRRGMLRGDLRFQDEKRRSFHVWQLFPTSFKDCKYCFGSFNGPEKLARFSRFVLAPSAYPEPRFTKRKHSSVGNDPDDESASSGSGTDLQSSGFRAEREGSPNNIASVVSSPTEIVKEQKNATRAYHAPSGTDHCSMVSVSSLTPQEFVHHAQPSSSVWSPASGSVSVNTPSASTWNPERVSAVCLSPGLPVKLHGSINPPTETMSSVSTLGFGDQLWEPAYGSLIDQSTWGVEDSFGIGVGSPNKGSELPVTRSRVPSSSIFRNPFSPIEGGQSAGDTASSRSNLRENLHTGSVNDFACMPSGISDQKIPQIAHSEVPVLHHCESILLPIEGPPVTLSDLSGQDLVAWTQSLGPVSIAPIDNEEPGPTWNMSGYVPVPHQPKSQQPYLPGPGDQGSEHNIGGAASDTTIRKSKQNQTGVKPHSRRSRSPLSSEVPTTVIVKQAATHAAIIAKGVPKKFFQQPDPTLVPFVVDIYGFGTLLYTAQCRIGEALICSSPSGERIGHVCTTFVPELLRIPRLVVQDLEKGGVLSSIYEELGCGFPVVCTASGIYSRNSTAIPAWCLGNPSNRFDGILRRFSTRIAQQLFDTSRYEALLGRFPNRLHRGILIDCGTIFFGAQPRSQSEFGNVPLTMKIYLASIKDGTN</sequence>
<dbReference type="InterPro" id="IPR036388">
    <property type="entry name" value="WH-like_DNA-bd_sf"/>
</dbReference>
<organism evidence="3 4">
    <name type="scientific">Colobine gammaherpesvirus 1</name>
    <dbReference type="NCBI Taxonomy" id="2597325"/>
    <lineage>
        <taxon>Viruses</taxon>
        <taxon>Duplodnaviria</taxon>
        <taxon>Heunggongvirae</taxon>
        <taxon>Peploviricota</taxon>
        <taxon>Herviviricetes</taxon>
        <taxon>Herpesvirales</taxon>
        <taxon>Orthoherpesviridae</taxon>
        <taxon>Gammaherpesvirinae</taxon>
        <taxon>Rhadinovirus</taxon>
        <taxon>Rhadinovirus colobinegamma1</taxon>
    </lineage>
</organism>
<dbReference type="KEGG" id="vg:80540398"/>
<feature type="compositionally biased region" description="Low complexity" evidence="1">
    <location>
        <begin position="241"/>
        <end position="254"/>
    </location>
</feature>
<feature type="compositionally biased region" description="Polar residues" evidence="1">
    <location>
        <begin position="187"/>
        <end position="198"/>
    </location>
</feature>
<feature type="compositionally biased region" description="Polar residues" evidence="1">
    <location>
        <begin position="167"/>
        <end position="179"/>
    </location>
</feature>
<dbReference type="EMBL" id="MH932584">
    <property type="protein sequence ID" value="QDQ69266.1"/>
    <property type="molecule type" value="Genomic_DNA"/>
</dbReference>
<dbReference type="GeneID" id="80540398"/>
<evidence type="ECO:0000313" key="3">
    <source>
        <dbReference type="EMBL" id="QDQ69266.1"/>
    </source>
</evidence>
<dbReference type="RefSeq" id="YP_010801686.1">
    <property type="nucleotide sequence ID" value="NC_076967.1"/>
</dbReference>
<proteinExistence type="predicted"/>
<gene>
    <name evidence="3" type="primary">K10</name>
</gene>
<dbReference type="PROSITE" id="PS51507">
    <property type="entry name" value="IRF_2"/>
    <property type="match status" value="1"/>
</dbReference>
<dbReference type="InterPro" id="IPR001346">
    <property type="entry name" value="Interferon_reg_fact_DNA-bd_dom"/>
</dbReference>
<feature type="region of interest" description="Disordered" evidence="1">
    <location>
        <begin position="447"/>
        <end position="521"/>
    </location>
</feature>
<feature type="domain" description="IRF tryptophan pentad repeat" evidence="2">
    <location>
        <begin position="7"/>
        <end position="113"/>
    </location>
</feature>